<dbReference type="SUPFAM" id="SSF53335">
    <property type="entry name" value="S-adenosyl-L-methionine-dependent methyltransferases"/>
    <property type="match status" value="1"/>
</dbReference>
<dbReference type="Proteomes" id="UP001228905">
    <property type="component" value="Unassembled WGS sequence"/>
</dbReference>
<sequence length="264" mass="28192">MASYIIAGGLDGRERLRLLSRVMRPSTLALLERAGAQPGMRCLEVACGGGDVAFDLARMVGPDGSVVGTDIDPVKLDIARTEAAAQGLVNVEFRQADILRDPVEAGFDLVHVRFLLTHLTDPSAALERMRAALNPGGVLVVEDVDFDGHFSFPDSPAFRRYVELYSQTLARRGGDAFIGRRLPALLTQAGFGAVDVSIAQPAGIDGEVKLVAPITMELTAQSVLDEGLATEAELKAIVAELYETARTPGTLLSLPRVVGVWAVW</sequence>
<dbReference type="GO" id="GO:0032259">
    <property type="term" value="P:methylation"/>
    <property type="evidence" value="ECO:0007669"/>
    <property type="project" value="UniProtKB-KW"/>
</dbReference>
<dbReference type="RefSeq" id="WP_307350051.1">
    <property type="nucleotide sequence ID" value="NZ_JAUSVS010000005.1"/>
</dbReference>
<accession>A0ABU0ISL2</accession>
<evidence type="ECO:0000313" key="2">
    <source>
        <dbReference type="EMBL" id="MDQ0464991.1"/>
    </source>
</evidence>
<evidence type="ECO:0000259" key="1">
    <source>
        <dbReference type="Pfam" id="PF13847"/>
    </source>
</evidence>
<reference evidence="2 3" key="1">
    <citation type="submission" date="2023-07" db="EMBL/GenBank/DDBJ databases">
        <title>Genomic Encyclopedia of Type Strains, Phase IV (KMG-IV): sequencing the most valuable type-strain genomes for metagenomic binning, comparative biology and taxonomic classification.</title>
        <authorList>
            <person name="Goeker M."/>
        </authorList>
    </citation>
    <scope>NUCLEOTIDE SEQUENCE [LARGE SCALE GENOMIC DNA]</scope>
    <source>
        <strain evidence="2 3">DSM 18695</strain>
    </source>
</reference>
<gene>
    <name evidence="2" type="ORF">QO010_002775</name>
</gene>
<dbReference type="InterPro" id="IPR029063">
    <property type="entry name" value="SAM-dependent_MTases_sf"/>
</dbReference>
<keyword evidence="2" id="KW-0808">Transferase</keyword>
<organism evidence="2 3">
    <name type="scientific">Caulobacter ginsengisoli</name>
    <dbReference type="NCBI Taxonomy" id="400775"/>
    <lineage>
        <taxon>Bacteria</taxon>
        <taxon>Pseudomonadati</taxon>
        <taxon>Pseudomonadota</taxon>
        <taxon>Alphaproteobacteria</taxon>
        <taxon>Caulobacterales</taxon>
        <taxon>Caulobacteraceae</taxon>
        <taxon>Caulobacter</taxon>
    </lineage>
</organism>
<dbReference type="CDD" id="cd02440">
    <property type="entry name" value="AdoMet_MTases"/>
    <property type="match status" value="1"/>
</dbReference>
<evidence type="ECO:0000313" key="3">
    <source>
        <dbReference type="Proteomes" id="UP001228905"/>
    </source>
</evidence>
<dbReference type="EMBL" id="JAUSVS010000005">
    <property type="protein sequence ID" value="MDQ0464991.1"/>
    <property type="molecule type" value="Genomic_DNA"/>
</dbReference>
<proteinExistence type="predicted"/>
<comment type="caution">
    <text evidence="2">The sequence shown here is derived from an EMBL/GenBank/DDBJ whole genome shotgun (WGS) entry which is preliminary data.</text>
</comment>
<feature type="domain" description="Methyltransferase" evidence="1">
    <location>
        <begin position="38"/>
        <end position="145"/>
    </location>
</feature>
<dbReference type="GO" id="GO:0008168">
    <property type="term" value="F:methyltransferase activity"/>
    <property type="evidence" value="ECO:0007669"/>
    <property type="project" value="UniProtKB-KW"/>
</dbReference>
<keyword evidence="2" id="KW-0489">Methyltransferase</keyword>
<protein>
    <submittedName>
        <fullName evidence="2">SAM-dependent methyltransferase</fullName>
    </submittedName>
</protein>
<keyword evidence="3" id="KW-1185">Reference proteome</keyword>
<dbReference type="InterPro" id="IPR025714">
    <property type="entry name" value="Methyltranfer_dom"/>
</dbReference>
<name>A0ABU0ISL2_9CAUL</name>
<dbReference type="Pfam" id="PF13847">
    <property type="entry name" value="Methyltransf_31"/>
    <property type="match status" value="1"/>
</dbReference>
<dbReference type="PANTHER" id="PTHR43591">
    <property type="entry name" value="METHYLTRANSFERASE"/>
    <property type="match status" value="1"/>
</dbReference>
<dbReference type="Gene3D" id="3.40.50.150">
    <property type="entry name" value="Vaccinia Virus protein VP39"/>
    <property type="match status" value="1"/>
</dbReference>